<dbReference type="RefSeq" id="WP_115185000.1">
    <property type="nucleotide sequence ID" value="NZ_CAMKUF010000009.1"/>
</dbReference>
<sequence length="342" mass="37592">MKRKLCALALLCSASVCQAAVNPTLSAWNETSAKNAIEQWVGHATTPGDPDFIPQKQRYVVFDNDGTLWPEAPVTFQLQFALDELKRLAPTHPEWKNDPLISAALNNDTKTLARAGSKGLFKLVALTHSNVTTEEFTQRVTDWVSTQKHARFGCGYDRLGYLPMRQLLDYLRQNGFKTWIISGGGVDFMRVLAEKMYNIPPEQVVGSFSLSEFSLTDNGTQLRKTMNGAFYDDAAAKPVAIHLFMGHRPVAAFGNSDGDAPMLQYTSANPGVKTFGLLVHHTDSQREYAYDANPPASGTLVNGLTLAGKYGWTLVDMKKDWKTVFDPGLCLARGIAPSTATP</sequence>
<organism evidence="3 4">
    <name type="scientific">Serratia quinivorans</name>
    <dbReference type="NCBI Taxonomy" id="137545"/>
    <lineage>
        <taxon>Bacteria</taxon>
        <taxon>Pseudomonadati</taxon>
        <taxon>Pseudomonadota</taxon>
        <taxon>Gammaproteobacteria</taxon>
        <taxon>Enterobacterales</taxon>
        <taxon>Yersiniaceae</taxon>
        <taxon>Serratia</taxon>
    </lineage>
</organism>
<dbReference type="SUPFAM" id="SSF56784">
    <property type="entry name" value="HAD-like"/>
    <property type="match status" value="1"/>
</dbReference>
<dbReference type="PANTHER" id="PTHR43344">
    <property type="entry name" value="PHOSPHOSERINE PHOSPHATASE"/>
    <property type="match status" value="1"/>
</dbReference>
<evidence type="ECO:0000313" key="3">
    <source>
        <dbReference type="EMBL" id="SUJ85041.1"/>
    </source>
</evidence>
<gene>
    <name evidence="3" type="ORF">NCTC11544_05815</name>
</gene>
<dbReference type="InterPro" id="IPR050582">
    <property type="entry name" value="HAD-like_SerB"/>
</dbReference>
<protein>
    <submittedName>
        <fullName evidence="3">Haloacid dehalogenase-like hydrolase</fullName>
    </submittedName>
</protein>
<evidence type="ECO:0000256" key="1">
    <source>
        <dbReference type="ARBA" id="ARBA00022723"/>
    </source>
</evidence>
<keyword evidence="3" id="KW-0378">Hydrolase</keyword>
<dbReference type="Gene3D" id="3.40.50.1000">
    <property type="entry name" value="HAD superfamily/HAD-like"/>
    <property type="match status" value="1"/>
</dbReference>
<feature type="signal peptide" evidence="2">
    <location>
        <begin position="1"/>
        <end position="19"/>
    </location>
</feature>
<evidence type="ECO:0000313" key="4">
    <source>
        <dbReference type="Proteomes" id="UP000255529"/>
    </source>
</evidence>
<keyword evidence="1" id="KW-0479">Metal-binding</keyword>
<dbReference type="AlphaFoldDB" id="A0A380D722"/>
<name>A0A380D722_9GAMM</name>
<evidence type="ECO:0000256" key="2">
    <source>
        <dbReference type="SAM" id="SignalP"/>
    </source>
</evidence>
<dbReference type="CDD" id="cd01427">
    <property type="entry name" value="HAD_like"/>
    <property type="match status" value="1"/>
</dbReference>
<dbReference type="Proteomes" id="UP000255529">
    <property type="component" value="Unassembled WGS sequence"/>
</dbReference>
<dbReference type="EMBL" id="UGYN01000003">
    <property type="protein sequence ID" value="SUJ85041.1"/>
    <property type="molecule type" value="Genomic_DNA"/>
</dbReference>
<dbReference type="GO" id="GO:0016787">
    <property type="term" value="F:hydrolase activity"/>
    <property type="evidence" value="ECO:0007669"/>
    <property type="project" value="UniProtKB-KW"/>
</dbReference>
<dbReference type="InterPro" id="IPR023214">
    <property type="entry name" value="HAD_sf"/>
</dbReference>
<feature type="chain" id="PRO_5016837774" evidence="2">
    <location>
        <begin position="20"/>
        <end position="342"/>
    </location>
</feature>
<accession>A0A380D722</accession>
<keyword evidence="2" id="KW-0732">Signal</keyword>
<dbReference type="InterPro" id="IPR036412">
    <property type="entry name" value="HAD-like_sf"/>
</dbReference>
<dbReference type="GO" id="GO:0046872">
    <property type="term" value="F:metal ion binding"/>
    <property type="evidence" value="ECO:0007669"/>
    <property type="project" value="UniProtKB-KW"/>
</dbReference>
<proteinExistence type="predicted"/>
<dbReference type="Pfam" id="PF12710">
    <property type="entry name" value="HAD"/>
    <property type="match status" value="1"/>
</dbReference>
<reference evidence="3 4" key="1">
    <citation type="submission" date="2018-06" db="EMBL/GenBank/DDBJ databases">
        <authorList>
            <consortium name="Pathogen Informatics"/>
            <person name="Doyle S."/>
        </authorList>
    </citation>
    <scope>NUCLEOTIDE SEQUENCE [LARGE SCALE GENOMIC DNA]</scope>
    <source>
        <strain evidence="3 4">NCTC11544</strain>
    </source>
</reference>